<organism evidence="1 2">
    <name type="scientific">Rotaria magnacalcarata</name>
    <dbReference type="NCBI Taxonomy" id="392030"/>
    <lineage>
        <taxon>Eukaryota</taxon>
        <taxon>Metazoa</taxon>
        <taxon>Spiralia</taxon>
        <taxon>Gnathifera</taxon>
        <taxon>Rotifera</taxon>
        <taxon>Eurotatoria</taxon>
        <taxon>Bdelloidea</taxon>
        <taxon>Philodinida</taxon>
        <taxon>Philodinidae</taxon>
        <taxon>Rotaria</taxon>
    </lineage>
</organism>
<protein>
    <submittedName>
        <fullName evidence="1">Uncharacterized protein</fullName>
    </submittedName>
</protein>
<sequence>MSEQLSIYDQGSSSILVPHLPETQSTVVKFELMTLGS</sequence>
<dbReference type="AlphaFoldDB" id="A0A821BNW3"/>
<comment type="caution">
    <text evidence="1">The sequence shown here is derived from an EMBL/GenBank/DDBJ whole genome shotgun (WGS) entry which is preliminary data.</text>
</comment>
<feature type="non-terminal residue" evidence="1">
    <location>
        <position position="1"/>
    </location>
</feature>
<evidence type="ECO:0000313" key="2">
    <source>
        <dbReference type="Proteomes" id="UP000663866"/>
    </source>
</evidence>
<dbReference type="Proteomes" id="UP000663866">
    <property type="component" value="Unassembled WGS sequence"/>
</dbReference>
<accession>A0A821BNW3</accession>
<evidence type="ECO:0000313" key="1">
    <source>
        <dbReference type="EMBL" id="CAF4594088.1"/>
    </source>
</evidence>
<proteinExistence type="predicted"/>
<reference evidence="1" key="1">
    <citation type="submission" date="2021-02" db="EMBL/GenBank/DDBJ databases">
        <authorList>
            <person name="Nowell W R."/>
        </authorList>
    </citation>
    <scope>NUCLEOTIDE SEQUENCE</scope>
</reference>
<dbReference type="EMBL" id="CAJOBG010070992">
    <property type="protein sequence ID" value="CAF4594088.1"/>
    <property type="molecule type" value="Genomic_DNA"/>
</dbReference>
<keyword evidence="2" id="KW-1185">Reference proteome</keyword>
<gene>
    <name evidence="1" type="ORF">OVN521_LOCUS44902</name>
</gene>
<name>A0A821BNW3_9BILA</name>